<feature type="transmembrane region" description="Helical" evidence="9">
    <location>
        <begin position="62"/>
        <end position="80"/>
    </location>
</feature>
<protein>
    <recommendedName>
        <fullName evidence="9">Potassium-transporting ATPase potassium-binding subunit</fullName>
    </recommendedName>
    <alternativeName>
        <fullName evidence="9">ATP phosphohydrolase [potassium-transporting] A chain</fullName>
    </alternativeName>
    <alternativeName>
        <fullName evidence="9">Potassium-binding and translocating subunit A</fullName>
    </alternativeName>
    <alternativeName>
        <fullName evidence="9">Potassium-translocating ATPase A chain</fullName>
    </alternativeName>
</protein>
<feature type="transmembrane region" description="Helical" evidence="9">
    <location>
        <begin position="531"/>
        <end position="554"/>
    </location>
</feature>
<feature type="transmembrane region" description="Helical" evidence="9">
    <location>
        <begin position="423"/>
        <end position="445"/>
    </location>
</feature>
<dbReference type="AlphaFoldDB" id="A0A1N7LAB4"/>
<keyword evidence="7 9" id="KW-0406">Ion transport</keyword>
<comment type="similarity">
    <text evidence="9">Belongs to the KdpA family.</text>
</comment>
<dbReference type="PIRSF" id="PIRSF001294">
    <property type="entry name" value="K_ATPaseA"/>
    <property type="match status" value="1"/>
</dbReference>
<feature type="transmembrane region" description="Helical" evidence="9">
    <location>
        <begin position="130"/>
        <end position="152"/>
    </location>
</feature>
<dbReference type="HAMAP" id="MF_00275">
    <property type="entry name" value="KdpA"/>
    <property type="match status" value="1"/>
</dbReference>
<evidence type="ECO:0000256" key="8">
    <source>
        <dbReference type="ARBA" id="ARBA00023136"/>
    </source>
</evidence>
<evidence type="ECO:0000256" key="7">
    <source>
        <dbReference type="ARBA" id="ARBA00023065"/>
    </source>
</evidence>
<organism evidence="10 11">
    <name type="scientific">Insolitispirillum peregrinum</name>
    <dbReference type="NCBI Taxonomy" id="80876"/>
    <lineage>
        <taxon>Bacteria</taxon>
        <taxon>Pseudomonadati</taxon>
        <taxon>Pseudomonadota</taxon>
        <taxon>Alphaproteobacteria</taxon>
        <taxon>Rhodospirillales</taxon>
        <taxon>Novispirillaceae</taxon>
        <taxon>Insolitispirillum</taxon>
    </lineage>
</organism>
<sequence>MDANGLLTIVVFCALVLALTPLLGRYMTAVFDGQVKGLGWLERPIYRLCGTSADEEQHWSRYALSLLAFSAVGMLLLYALQRLQGGLPWNPAGLAAVAPDLAFNTAASFVTNTNWQSYGGETTLSYLTQMAGMTVQNFVSAATGIAVAIALIRGFARHSARTVGNFTVDVTRAVLYLLLPLCVVGALALVALGVPQNLSAYTSVTTLEGAQQLIAQGPVASQMMIKHLGTNGGGFFNVNAAHPFENPSALTNLIHMVAIFAIGAGLTNTFGRMVGSQRQGWMILTAMTILFGLSLAVALGAEVQGHPLLAAHGIDQLASPWQSGGFLEGKEVRFGVVTSVLFSIVTTAASCGAVIAMHDSLLPLAGMMPLLNMMLGEVIIGGVGAGLYGMMLFVLLAVFIAGLMVGRTPEYLGKKIEGRDMTLALLAILAFPLCIFGLGSIAMVWGQGAIQDAGPHGLSELVYAYVSATANNGSAFAGFSANTLLHNILLGLAMLAGRFMVIIPLLAIAGAMAARKTIPPSAGTFPTDGGLFVVLLIMVVLVIGGLTFFPLLALGPLAEHLTLAAGTLF</sequence>
<accession>A0A1N7LAB4</accession>
<evidence type="ECO:0000256" key="4">
    <source>
        <dbReference type="ARBA" id="ARBA00022692"/>
    </source>
</evidence>
<keyword evidence="2 9" id="KW-1003">Cell membrane</keyword>
<keyword evidence="5 9" id="KW-0630">Potassium</keyword>
<feature type="transmembrane region" description="Helical" evidence="9">
    <location>
        <begin position="173"/>
        <end position="194"/>
    </location>
</feature>
<feature type="transmembrane region" description="Helical" evidence="9">
    <location>
        <begin position="283"/>
        <end position="301"/>
    </location>
</feature>
<dbReference type="RefSeq" id="WP_076399835.1">
    <property type="nucleotide sequence ID" value="NZ_FTOA01000003.1"/>
</dbReference>
<feature type="transmembrane region" description="Helical" evidence="9">
    <location>
        <begin position="92"/>
        <end position="110"/>
    </location>
</feature>
<dbReference type="PANTHER" id="PTHR30607:SF2">
    <property type="entry name" value="POTASSIUM-TRANSPORTING ATPASE POTASSIUM-BINDING SUBUNIT"/>
    <property type="match status" value="1"/>
</dbReference>
<reference evidence="10 11" key="1">
    <citation type="submission" date="2017-01" db="EMBL/GenBank/DDBJ databases">
        <authorList>
            <person name="Mah S.A."/>
            <person name="Swanson W.J."/>
            <person name="Moy G.W."/>
            <person name="Vacquier V.D."/>
        </authorList>
    </citation>
    <scope>NUCLEOTIDE SEQUENCE [LARGE SCALE GENOMIC DNA]</scope>
    <source>
        <strain evidence="10 11">DSM 11589</strain>
    </source>
</reference>
<dbReference type="Proteomes" id="UP000185678">
    <property type="component" value="Unassembled WGS sequence"/>
</dbReference>
<feature type="transmembrane region" description="Helical" evidence="9">
    <location>
        <begin position="334"/>
        <end position="357"/>
    </location>
</feature>
<dbReference type="Pfam" id="PF03814">
    <property type="entry name" value="KdpA"/>
    <property type="match status" value="1"/>
</dbReference>
<dbReference type="EMBL" id="FTOA01000003">
    <property type="protein sequence ID" value="SIS70744.1"/>
    <property type="molecule type" value="Genomic_DNA"/>
</dbReference>
<keyword evidence="4 9" id="KW-0812">Transmembrane</keyword>
<dbReference type="GO" id="GO:0005886">
    <property type="term" value="C:plasma membrane"/>
    <property type="evidence" value="ECO:0007669"/>
    <property type="project" value="UniProtKB-SubCell"/>
</dbReference>
<keyword evidence="3 9" id="KW-0633">Potassium transport</keyword>
<evidence type="ECO:0000256" key="2">
    <source>
        <dbReference type="ARBA" id="ARBA00022475"/>
    </source>
</evidence>
<comment type="function">
    <text evidence="9">Part of the high-affinity ATP-driven potassium transport (or Kdp) system, which catalyzes the hydrolysis of ATP coupled with the electrogenic transport of potassium into the cytoplasm. This subunit binds the extracellular potassium ions and delivers the ions to the membrane domain of KdpB through an intramembrane tunnel.</text>
</comment>
<evidence type="ECO:0000313" key="11">
    <source>
        <dbReference type="Proteomes" id="UP000185678"/>
    </source>
</evidence>
<dbReference type="GO" id="GO:0008556">
    <property type="term" value="F:P-type potassium transmembrane transporter activity"/>
    <property type="evidence" value="ECO:0007669"/>
    <property type="project" value="InterPro"/>
</dbReference>
<keyword evidence="1 9" id="KW-0813">Transport</keyword>
<name>A0A1N7LAB4_9PROT</name>
<keyword evidence="6 9" id="KW-1133">Transmembrane helix</keyword>
<dbReference type="OrthoDB" id="9763796at2"/>
<keyword evidence="8 9" id="KW-0472">Membrane</keyword>
<proteinExistence type="inferred from homology"/>
<feature type="transmembrane region" description="Helical" evidence="9">
    <location>
        <begin position="253"/>
        <end position="271"/>
    </location>
</feature>
<evidence type="ECO:0000256" key="9">
    <source>
        <dbReference type="HAMAP-Rule" id="MF_00275"/>
    </source>
</evidence>
<evidence type="ECO:0000256" key="3">
    <source>
        <dbReference type="ARBA" id="ARBA00022538"/>
    </source>
</evidence>
<feature type="transmembrane region" description="Helical" evidence="9">
    <location>
        <begin position="488"/>
        <end position="511"/>
    </location>
</feature>
<comment type="subunit">
    <text evidence="9">The system is composed of three essential subunits: KdpA, KdpB and KdpC.</text>
</comment>
<evidence type="ECO:0000256" key="5">
    <source>
        <dbReference type="ARBA" id="ARBA00022958"/>
    </source>
</evidence>
<dbReference type="PANTHER" id="PTHR30607">
    <property type="entry name" value="POTASSIUM-TRANSPORTING ATPASE A CHAIN"/>
    <property type="match status" value="1"/>
</dbReference>
<evidence type="ECO:0000256" key="1">
    <source>
        <dbReference type="ARBA" id="ARBA00022448"/>
    </source>
</evidence>
<keyword evidence="11" id="KW-1185">Reference proteome</keyword>
<gene>
    <name evidence="9" type="primary">kdpA</name>
    <name evidence="10" type="ORF">SAMN05421779_103202</name>
</gene>
<feature type="transmembrane region" description="Helical" evidence="9">
    <location>
        <begin position="378"/>
        <end position="403"/>
    </location>
</feature>
<dbReference type="NCBIfam" id="TIGR00680">
    <property type="entry name" value="kdpA"/>
    <property type="match status" value="1"/>
</dbReference>
<comment type="subcellular location">
    <subcellularLocation>
        <location evidence="9">Cell membrane</location>
        <topology evidence="9">Multi-pass membrane protein</topology>
    </subcellularLocation>
</comment>
<dbReference type="InterPro" id="IPR004623">
    <property type="entry name" value="KdpA"/>
</dbReference>
<dbReference type="STRING" id="80876.SAMN05421779_103202"/>
<evidence type="ECO:0000256" key="6">
    <source>
        <dbReference type="ARBA" id="ARBA00022989"/>
    </source>
</evidence>
<evidence type="ECO:0000313" key="10">
    <source>
        <dbReference type="EMBL" id="SIS70744.1"/>
    </source>
</evidence>
<dbReference type="GO" id="GO:0030955">
    <property type="term" value="F:potassium ion binding"/>
    <property type="evidence" value="ECO:0007669"/>
    <property type="project" value="UniProtKB-UniRule"/>
</dbReference>